<accession>A0A9X0L549</accession>
<evidence type="ECO:0000313" key="1">
    <source>
        <dbReference type="EMBL" id="KUG08313.1"/>
    </source>
</evidence>
<dbReference type="OrthoDB" id="1522784at2"/>
<comment type="caution">
    <text evidence="1">The sequence shown here is derived from an EMBL/GenBank/DDBJ whole genome shotgun (WGS) entry which is preliminary data.</text>
</comment>
<dbReference type="Pfam" id="PF11899">
    <property type="entry name" value="DUF3419"/>
    <property type="match status" value="1"/>
</dbReference>
<dbReference type="RefSeq" id="WP_059069635.1">
    <property type="nucleotide sequence ID" value="NZ_LNAL01000006.1"/>
</dbReference>
<sequence length="381" mass="43160">MHSEFYNVALDRIRYSLVWESSATLCQALQLQATDDVLVISSAGCNAFNVLLQEPRSVTAIDLNPVQNHLLRFKQYLVVHHEPQVLRALLGLDGPAAVLPTWHAIEPTLPEELRAYWAPFFESHTAGILPAGRLESYLLGFLPTLSPELQAKVRQLAAFDSLVEQRRWFMDELHGTAFEDQFISYFDDANLSRGRDTKLFRYAPESGGQAFYRRLVRHASTELLRDNFFFRFFFFGPENLPEAILPPCYQQQNFYRLRALLQQGKLTVVTGEATEFLLSEAGQHISKASLSNIFEYVSPVEFQRTSRALMSRPQQPLRLVFWNLLQEHASHVVPGVPLDRATSLALGRQPGACFYFRDVRVLDTALVPTPVSAPVLVSAHA</sequence>
<dbReference type="PANTHER" id="PTHR47473">
    <property type="entry name" value="BTA1P"/>
    <property type="match status" value="1"/>
</dbReference>
<evidence type="ECO:0008006" key="3">
    <source>
        <dbReference type="Google" id="ProtNLM"/>
    </source>
</evidence>
<evidence type="ECO:0000313" key="2">
    <source>
        <dbReference type="Proteomes" id="UP000054223"/>
    </source>
</evidence>
<protein>
    <recommendedName>
        <fullName evidence="3">S-adenosylmethionine--diacylglycerol 3-amino-3-carboxypropyl transferase</fullName>
    </recommendedName>
</protein>
<dbReference type="AlphaFoldDB" id="A0A9X0L549"/>
<keyword evidence="2" id="KW-1185">Reference proteome</keyword>
<proteinExistence type="predicted"/>
<dbReference type="EMBL" id="LNAL01000006">
    <property type="protein sequence ID" value="KUG08313.1"/>
    <property type="molecule type" value="Genomic_DNA"/>
</dbReference>
<organism evidence="1 2">
    <name type="scientific">Solirubrum puertoriconensis</name>
    <dbReference type="NCBI Taxonomy" id="1751427"/>
    <lineage>
        <taxon>Bacteria</taxon>
        <taxon>Pseudomonadati</taxon>
        <taxon>Bacteroidota</taxon>
        <taxon>Cytophagia</taxon>
        <taxon>Cytophagales</taxon>
    </lineage>
</organism>
<name>A0A9X0L549_SOLP1</name>
<dbReference type="InterPro" id="IPR021829">
    <property type="entry name" value="DUF3419"/>
</dbReference>
<reference evidence="1 2" key="1">
    <citation type="submission" date="2015-11" db="EMBL/GenBank/DDBJ databases">
        <title>Solirubrum puertoriconensis gen. nov. an environmental bacteria isolated in Puerto Rico.</title>
        <authorList>
            <person name="Cuebas-Irizarry M.F."/>
            <person name="Montalvo-Rodriguez R."/>
        </authorList>
    </citation>
    <scope>NUCLEOTIDE SEQUENCE [LARGE SCALE GENOMIC DNA]</scope>
    <source>
        <strain evidence="1 2">MC1A</strain>
    </source>
</reference>
<gene>
    <name evidence="1" type="ORF">ASU33_09060</name>
</gene>
<dbReference type="PANTHER" id="PTHR47473:SF1">
    <property type="entry name" value="METHYLTRANSFERASE DOMAIN-CONTAINING PROTEIN"/>
    <property type="match status" value="1"/>
</dbReference>
<dbReference type="Proteomes" id="UP000054223">
    <property type="component" value="Unassembled WGS sequence"/>
</dbReference>